<keyword evidence="3" id="KW-1185">Reference proteome</keyword>
<accession>A0AAE2SC65</accession>
<protein>
    <submittedName>
        <fullName evidence="2">Uncharacterized protein</fullName>
    </submittedName>
</protein>
<name>A0AAE2SC65_9BACT</name>
<reference evidence="2" key="1">
    <citation type="submission" date="2021-01" db="EMBL/GenBank/DDBJ databases">
        <title>Modified the classification status of verrucomicrobia.</title>
        <authorList>
            <person name="Feng X."/>
        </authorList>
    </citation>
    <scope>NUCLEOTIDE SEQUENCE</scope>
    <source>
        <strain evidence="2">5K15</strain>
    </source>
</reference>
<evidence type="ECO:0000256" key="1">
    <source>
        <dbReference type="SAM" id="Phobius"/>
    </source>
</evidence>
<dbReference type="Proteomes" id="UP000634206">
    <property type="component" value="Unassembled WGS sequence"/>
</dbReference>
<dbReference type="RefSeq" id="WP_309490108.1">
    <property type="nucleotide sequence ID" value="NZ_JAENIG010000007.1"/>
</dbReference>
<dbReference type="EMBL" id="JAENIG010000007">
    <property type="protein sequence ID" value="MBK1855496.1"/>
    <property type="molecule type" value="Genomic_DNA"/>
</dbReference>
<dbReference type="AlphaFoldDB" id="A0AAE2SC65"/>
<organism evidence="2 3">
    <name type="scientific">Oceaniferula flava</name>
    <dbReference type="NCBI Taxonomy" id="2800421"/>
    <lineage>
        <taxon>Bacteria</taxon>
        <taxon>Pseudomonadati</taxon>
        <taxon>Verrucomicrobiota</taxon>
        <taxon>Verrucomicrobiia</taxon>
        <taxon>Verrucomicrobiales</taxon>
        <taxon>Verrucomicrobiaceae</taxon>
        <taxon>Oceaniferula</taxon>
    </lineage>
</organism>
<feature type="transmembrane region" description="Helical" evidence="1">
    <location>
        <begin position="20"/>
        <end position="41"/>
    </location>
</feature>
<evidence type="ECO:0000313" key="2">
    <source>
        <dbReference type="EMBL" id="MBK1855496.1"/>
    </source>
</evidence>
<keyword evidence="1" id="KW-1133">Transmembrane helix</keyword>
<gene>
    <name evidence="2" type="ORF">JIN83_11040</name>
</gene>
<keyword evidence="1" id="KW-0812">Transmembrane</keyword>
<proteinExistence type="predicted"/>
<keyword evidence="1" id="KW-0472">Membrane</keyword>
<evidence type="ECO:0000313" key="3">
    <source>
        <dbReference type="Proteomes" id="UP000634206"/>
    </source>
</evidence>
<sequence length="1164" mass="126472">MIYSHPSAQGRGSQLRNRPAFVLIATVSVMVLLVMIAMAMLSMATLEQRTSGESQALISARANARMGLMLALAELQKAAGPDQRITANASIDENNTAQAHLLGVWRSFKPSNNDTNAISYSAQKTGDFIQWLSSTTPENQSNLAYATKSPEDSVILVGEGTLPMPYGNVPESQYVRASTVDVADLGQGGSGKYAWHIFDESQKANLTIGRPSPETEAERVAALGTTGRSGFHALADSDDSYAPLSDITSDEQARLVTLGSSALVGSGSKFDPKEGKAFHFLSADSKSLLTNVAEGGYQKDLSLLFDDEALPAEYADRYIYSDSETPIAAAPGRFSGAEPMPSPDPKWSQLHSHYQLYQKVSVDNGAVGIAASDDERELDSGYFDRQQLQPVISNAQFIFSMAPQEHSLADPYVGFLGLWVDLVVTVWNPYNVELRFDAMELEFYRFPLQVEFFREDESGVKSASSGKPVHIAYMFNRGNNPTGVENVQDKLPYRARITGPSDAKGVNDIVLKPGEYKVFGAPKGTTYNHKNWNYTKGLVLEEGFNPRSGGVFERYISTDENYNAQCPWPNANSNKSQIQVKLGDVYSVRVSPAKVQRTGSLWPETNNKEIVSYLKMYRGDGGSDSNVSDVDAFASTLDENRIQIGAIEIDLPDETSMEAKLPSFDTNQMSRMTVTGANLKPQGDASEKVPFLIASLRLKTEQDSDTVAGSPNGSMWLHNGITNPYFSMGIDQDEHERFHQYELTWEPMTSWDQVPAVEVDSQNRGYGAGGVTSGTGVNYAPYAQIPLIPSTSLAQFSHAPLNSGGQAPLTTQIVGNAFNAPIMPLSEKATSGSLGTHLDHSYLANNTLFDGYFLSTAATEGGPLFGNAPRDLNTVIAEFFEDGKALANPNFEPATSMTPSVSSSDYATFAQYLYNRGAFNVNSTTVEAWALFLASGTNESLPILDVLTANSTLADVAESPDAVVSRFSPMIGDEVAADFDDQSRWAGHRRLSHEQILTLAEHAVAEVKKRGPFQSVAEFVNRQLVNDPATANAGALQTAIENAELNSDFGLPTARNNNELTSGNFTAHSSDGAATQITQADLLRRLAPSLTVRGDTFRIRSYGEAEHDGTQVKVWCEAVVQRQHAFVDDSQAPTTATAALNATNQSYGRRFEIISFRWLAADEV</sequence>
<comment type="caution">
    <text evidence="2">The sequence shown here is derived from an EMBL/GenBank/DDBJ whole genome shotgun (WGS) entry which is preliminary data.</text>
</comment>